<dbReference type="SMART" id="SM00233">
    <property type="entry name" value="PH"/>
    <property type="match status" value="1"/>
</dbReference>
<dbReference type="SUPFAM" id="SSF50729">
    <property type="entry name" value="PH domain-like"/>
    <property type="match status" value="1"/>
</dbReference>
<dbReference type="EMBL" id="SMMG02000004">
    <property type="protein sequence ID" value="KAA3478637.1"/>
    <property type="molecule type" value="Genomic_DNA"/>
</dbReference>
<name>A0A5B6WBR7_9ROSI</name>
<evidence type="ECO:0000256" key="1">
    <source>
        <dbReference type="SAM" id="MobiDB-lite"/>
    </source>
</evidence>
<accession>A0A5B6WBR7</accession>
<dbReference type="PROSITE" id="PS50003">
    <property type="entry name" value="PH_DOMAIN"/>
    <property type="match status" value="1"/>
</dbReference>
<dbReference type="CDD" id="cd13294">
    <property type="entry name" value="PH_ORP_plant"/>
    <property type="match status" value="1"/>
</dbReference>
<proteinExistence type="predicted"/>
<keyword evidence="4" id="KW-1185">Reference proteome</keyword>
<dbReference type="OrthoDB" id="14833at2759"/>
<dbReference type="Gene3D" id="2.30.29.30">
    <property type="entry name" value="Pleckstrin-homology domain (PH domain)/Phosphotyrosine-binding domain (PTB)"/>
    <property type="match status" value="1"/>
</dbReference>
<gene>
    <name evidence="3" type="ORF">EPI10_012420</name>
</gene>
<protein>
    <submittedName>
        <fullName evidence="3">Oxysterol-binding protein-related protein 1C-like isoform X1</fullName>
    </submittedName>
</protein>
<dbReference type="Proteomes" id="UP000325315">
    <property type="component" value="Unassembled WGS sequence"/>
</dbReference>
<evidence type="ECO:0000313" key="4">
    <source>
        <dbReference type="Proteomes" id="UP000325315"/>
    </source>
</evidence>
<dbReference type="PANTHER" id="PTHR22902">
    <property type="entry name" value="SESQUIPEDALIAN"/>
    <property type="match status" value="1"/>
</dbReference>
<dbReference type="InterPro" id="IPR011993">
    <property type="entry name" value="PH-like_dom_sf"/>
</dbReference>
<organism evidence="3 4">
    <name type="scientific">Gossypium australe</name>
    <dbReference type="NCBI Taxonomy" id="47621"/>
    <lineage>
        <taxon>Eukaryota</taxon>
        <taxon>Viridiplantae</taxon>
        <taxon>Streptophyta</taxon>
        <taxon>Embryophyta</taxon>
        <taxon>Tracheophyta</taxon>
        <taxon>Spermatophyta</taxon>
        <taxon>Magnoliopsida</taxon>
        <taxon>eudicotyledons</taxon>
        <taxon>Gunneridae</taxon>
        <taxon>Pentapetalae</taxon>
        <taxon>rosids</taxon>
        <taxon>malvids</taxon>
        <taxon>Malvales</taxon>
        <taxon>Malvaceae</taxon>
        <taxon>Malvoideae</taxon>
        <taxon>Gossypium</taxon>
    </lineage>
</organism>
<evidence type="ECO:0000259" key="2">
    <source>
        <dbReference type="PROSITE" id="PS50003"/>
    </source>
</evidence>
<dbReference type="InterPro" id="IPR045188">
    <property type="entry name" value="Boi1/Boi2-like"/>
</dbReference>
<sequence length="263" mass="29378">MHPFCCVSTVSEHSPVKPLADQVISMRPPTVTTVTTTTSSSAPTTRSNSARSTAQIQCQSNQNHHRSNSVDLNRVVQRNGIPSGREAATATAPPPQVDVKINDIVGNGISGVLYKWVNYGKGWRPRWFVLQDGVLSYYKIHGPDKIVVSQETEKGSKVIGEESHRIISRHRNSISHHSATRRKPFGEVHLKVSSIRESRSDDKRFSIFTGTKRLHLRAETRDDRVAWMEALQAVKDMFPRMSNSELMAPTDNVLVSTEKLRNG</sequence>
<dbReference type="AlphaFoldDB" id="A0A5B6WBR7"/>
<dbReference type="PANTHER" id="PTHR22902:SF52">
    <property type="entry name" value="PH DOMAIN-CONTAINING PROTEIN"/>
    <property type="match status" value="1"/>
</dbReference>
<evidence type="ECO:0000313" key="3">
    <source>
        <dbReference type="EMBL" id="KAA3478637.1"/>
    </source>
</evidence>
<feature type="domain" description="PH" evidence="2">
    <location>
        <begin position="106"/>
        <end position="236"/>
    </location>
</feature>
<reference evidence="4" key="1">
    <citation type="journal article" date="2019" name="Plant Biotechnol. J.">
        <title>Genome sequencing of the Australian wild diploid species Gossypium australe highlights disease resistance and delayed gland morphogenesis.</title>
        <authorList>
            <person name="Cai Y."/>
            <person name="Cai X."/>
            <person name="Wang Q."/>
            <person name="Wang P."/>
            <person name="Zhang Y."/>
            <person name="Cai C."/>
            <person name="Xu Y."/>
            <person name="Wang K."/>
            <person name="Zhou Z."/>
            <person name="Wang C."/>
            <person name="Geng S."/>
            <person name="Li B."/>
            <person name="Dong Q."/>
            <person name="Hou Y."/>
            <person name="Wang H."/>
            <person name="Ai P."/>
            <person name="Liu Z."/>
            <person name="Yi F."/>
            <person name="Sun M."/>
            <person name="An G."/>
            <person name="Cheng J."/>
            <person name="Zhang Y."/>
            <person name="Shi Q."/>
            <person name="Xie Y."/>
            <person name="Shi X."/>
            <person name="Chang Y."/>
            <person name="Huang F."/>
            <person name="Chen Y."/>
            <person name="Hong S."/>
            <person name="Mi L."/>
            <person name="Sun Q."/>
            <person name="Zhang L."/>
            <person name="Zhou B."/>
            <person name="Peng R."/>
            <person name="Zhang X."/>
            <person name="Liu F."/>
        </authorList>
    </citation>
    <scope>NUCLEOTIDE SEQUENCE [LARGE SCALE GENOMIC DNA]</scope>
    <source>
        <strain evidence="4">cv. PA1801</strain>
    </source>
</reference>
<dbReference type="InterPro" id="IPR001849">
    <property type="entry name" value="PH_domain"/>
</dbReference>
<dbReference type="Pfam" id="PF15413">
    <property type="entry name" value="PH_11"/>
    <property type="match status" value="1"/>
</dbReference>
<feature type="region of interest" description="Disordered" evidence="1">
    <location>
        <begin position="33"/>
        <end position="54"/>
    </location>
</feature>
<comment type="caution">
    <text evidence="3">The sequence shown here is derived from an EMBL/GenBank/DDBJ whole genome shotgun (WGS) entry which is preliminary data.</text>
</comment>